<organism evidence="7 8">
    <name type="scientific">Phlebiopsis gigantea (strain 11061_1 CR5-6)</name>
    <name type="common">White-rot fungus</name>
    <name type="synonym">Peniophora gigantea</name>
    <dbReference type="NCBI Taxonomy" id="745531"/>
    <lineage>
        <taxon>Eukaryota</taxon>
        <taxon>Fungi</taxon>
        <taxon>Dikarya</taxon>
        <taxon>Basidiomycota</taxon>
        <taxon>Agaricomycotina</taxon>
        <taxon>Agaricomycetes</taxon>
        <taxon>Polyporales</taxon>
        <taxon>Phanerochaetaceae</taxon>
        <taxon>Phlebiopsis</taxon>
    </lineage>
</organism>
<protein>
    <recommendedName>
        <fullName evidence="3">NudC domain-containing protein 1</fullName>
    </recommendedName>
</protein>
<dbReference type="AlphaFoldDB" id="A0A0C3NXM6"/>
<evidence type="ECO:0000256" key="1">
    <source>
        <dbReference type="ARBA" id="ARBA00004123"/>
    </source>
</evidence>
<dbReference type="HOGENOM" id="CLU_021382_0_0_1"/>
<accession>A0A0C3NXM6</accession>
<name>A0A0C3NXM6_PHLG1</name>
<dbReference type="GO" id="GO:0005737">
    <property type="term" value="C:cytoplasm"/>
    <property type="evidence" value="ECO:0007669"/>
    <property type="project" value="UniProtKB-SubCell"/>
</dbReference>
<evidence type="ECO:0000256" key="3">
    <source>
        <dbReference type="ARBA" id="ARBA00018915"/>
    </source>
</evidence>
<dbReference type="OrthoDB" id="428655at2759"/>
<evidence type="ECO:0000313" key="7">
    <source>
        <dbReference type="EMBL" id="KIP10169.1"/>
    </source>
</evidence>
<gene>
    <name evidence="7" type="ORF">PHLGIDRAFT_499066</name>
</gene>
<dbReference type="PANTHER" id="PTHR21664:SF1">
    <property type="entry name" value="NUDC DOMAIN-CONTAINING PROTEIN 1"/>
    <property type="match status" value="1"/>
</dbReference>
<feature type="domain" description="CS" evidence="6">
    <location>
        <begin position="279"/>
        <end position="382"/>
    </location>
</feature>
<dbReference type="STRING" id="745531.A0A0C3NXM6"/>
<dbReference type="EMBL" id="KN840457">
    <property type="protein sequence ID" value="KIP10169.1"/>
    <property type="molecule type" value="Genomic_DNA"/>
</dbReference>
<dbReference type="InterPro" id="IPR008978">
    <property type="entry name" value="HSP20-like_chaperone"/>
</dbReference>
<dbReference type="InterPro" id="IPR007052">
    <property type="entry name" value="CS_dom"/>
</dbReference>
<dbReference type="Proteomes" id="UP000053257">
    <property type="component" value="Unassembled WGS sequence"/>
</dbReference>
<dbReference type="InterPro" id="IPR037895">
    <property type="entry name" value="NUDCD1"/>
</dbReference>
<keyword evidence="5" id="KW-0539">Nucleus</keyword>
<evidence type="ECO:0000256" key="5">
    <source>
        <dbReference type="ARBA" id="ARBA00023242"/>
    </source>
</evidence>
<proteinExistence type="predicted"/>
<sequence>MAPFDPENTLLNPLFEGYKLDAIIQEDVLSRHPLPHALNQSTAAAKSPLSFHEMQSRIRHNHIAISPTGFAVYVAADYKVVGIDADPDVQHSEYPSATFVDGSLLLVADGHSSLYALRLAADGEANILNSFELKIPAEYETAHASVPFRVHCAGLSSTGSCIAILSSKHYDPAPSSSPEETRAPKKSSYDIWAVAVDLEEMTQDKPIALTIAWHRIGESVPLQAVYFDTEQAFMLLGSSSYHPLATPAPPTYQPTQDELAPIPRADENLDGAQNLARPPKPPPYSWTQTNDSVTIAFPLPSSTPKDAIKVTLTPTTLTLLVDDSASADSPAPTPRYALKKLWDGIRTATSFWTLDRQAESTFGLLTFHLDKQHDGTRWAQVFAAAGTHDGEPEVAETLDPSELWLIRESLEKYTAALQNGEDASGLGLGRGMPSLAEGELDDDVDTDIGDMAVLTWVDVDGSEPPWAQAAGADVPFTLLSTPLPGHAASRSSLIMRHGMDGLQFSLDATAWKHTSTFCVLSFVLASKRDTRFVHHIASKAVLAFESGARDLGGNVYIYCPTTRRGDKWAKQAVLKIGDSSSGPLLGVGAVFTKGGGEKIFCLCEKELVVIQSTL</sequence>
<dbReference type="PANTHER" id="PTHR21664">
    <property type="entry name" value="CHRONIC MYELOGENOUS LEUKEMIA TUMOR ANTIGEN 66"/>
    <property type="match status" value="1"/>
</dbReference>
<evidence type="ECO:0000256" key="4">
    <source>
        <dbReference type="ARBA" id="ARBA00022490"/>
    </source>
</evidence>
<dbReference type="Gene3D" id="2.60.40.790">
    <property type="match status" value="1"/>
</dbReference>
<evidence type="ECO:0000313" key="8">
    <source>
        <dbReference type="Proteomes" id="UP000053257"/>
    </source>
</evidence>
<dbReference type="GO" id="GO:0005634">
    <property type="term" value="C:nucleus"/>
    <property type="evidence" value="ECO:0007669"/>
    <property type="project" value="UniProtKB-SubCell"/>
</dbReference>
<reference evidence="7 8" key="1">
    <citation type="journal article" date="2014" name="PLoS Genet.">
        <title>Analysis of the Phlebiopsis gigantea genome, transcriptome and secretome provides insight into its pioneer colonization strategies of wood.</title>
        <authorList>
            <person name="Hori C."/>
            <person name="Ishida T."/>
            <person name="Igarashi K."/>
            <person name="Samejima M."/>
            <person name="Suzuki H."/>
            <person name="Master E."/>
            <person name="Ferreira P."/>
            <person name="Ruiz-Duenas F.J."/>
            <person name="Held B."/>
            <person name="Canessa P."/>
            <person name="Larrondo L.F."/>
            <person name="Schmoll M."/>
            <person name="Druzhinina I.S."/>
            <person name="Kubicek C.P."/>
            <person name="Gaskell J.A."/>
            <person name="Kersten P."/>
            <person name="St John F."/>
            <person name="Glasner J."/>
            <person name="Sabat G."/>
            <person name="Splinter BonDurant S."/>
            <person name="Syed K."/>
            <person name="Yadav J."/>
            <person name="Mgbeahuruike A.C."/>
            <person name="Kovalchuk A."/>
            <person name="Asiegbu F.O."/>
            <person name="Lackner G."/>
            <person name="Hoffmeister D."/>
            <person name="Rencoret J."/>
            <person name="Gutierrez A."/>
            <person name="Sun H."/>
            <person name="Lindquist E."/>
            <person name="Barry K."/>
            <person name="Riley R."/>
            <person name="Grigoriev I.V."/>
            <person name="Henrissat B."/>
            <person name="Kues U."/>
            <person name="Berka R.M."/>
            <person name="Martinez A.T."/>
            <person name="Covert S.F."/>
            <person name="Blanchette R.A."/>
            <person name="Cullen D."/>
        </authorList>
    </citation>
    <scope>NUCLEOTIDE SEQUENCE [LARGE SCALE GENOMIC DNA]</scope>
    <source>
        <strain evidence="7 8">11061_1 CR5-6</strain>
    </source>
</reference>
<dbReference type="Pfam" id="PF04969">
    <property type="entry name" value="CS"/>
    <property type="match status" value="1"/>
</dbReference>
<dbReference type="PROSITE" id="PS51203">
    <property type="entry name" value="CS"/>
    <property type="match status" value="1"/>
</dbReference>
<keyword evidence="8" id="KW-1185">Reference proteome</keyword>
<evidence type="ECO:0000256" key="2">
    <source>
        <dbReference type="ARBA" id="ARBA00004496"/>
    </source>
</evidence>
<keyword evidence="4" id="KW-0963">Cytoplasm</keyword>
<dbReference type="SUPFAM" id="SSF49764">
    <property type="entry name" value="HSP20-like chaperones"/>
    <property type="match status" value="1"/>
</dbReference>
<evidence type="ECO:0000259" key="6">
    <source>
        <dbReference type="PROSITE" id="PS51203"/>
    </source>
</evidence>
<comment type="subcellular location">
    <subcellularLocation>
        <location evidence="2">Cytoplasm</location>
    </subcellularLocation>
    <subcellularLocation>
        <location evidence="1">Nucleus</location>
    </subcellularLocation>
</comment>